<dbReference type="Pfam" id="PF13302">
    <property type="entry name" value="Acetyltransf_3"/>
    <property type="match status" value="1"/>
</dbReference>
<dbReference type="InterPro" id="IPR000182">
    <property type="entry name" value="GNAT_dom"/>
</dbReference>
<evidence type="ECO:0000313" key="3">
    <source>
        <dbReference type="Proteomes" id="UP000077134"/>
    </source>
</evidence>
<evidence type="ECO:0000259" key="1">
    <source>
        <dbReference type="PROSITE" id="PS51186"/>
    </source>
</evidence>
<protein>
    <recommendedName>
        <fullName evidence="1">N-acetyltransferase domain-containing protein</fullName>
    </recommendedName>
</protein>
<organism evidence="2 3">
    <name type="scientific">Paenibacillus crassostreae</name>
    <dbReference type="NCBI Taxonomy" id="1763538"/>
    <lineage>
        <taxon>Bacteria</taxon>
        <taxon>Bacillati</taxon>
        <taxon>Bacillota</taxon>
        <taxon>Bacilli</taxon>
        <taxon>Bacillales</taxon>
        <taxon>Paenibacillaceae</taxon>
        <taxon>Paenibacillus</taxon>
    </lineage>
</organism>
<keyword evidence="3" id="KW-1185">Reference proteome</keyword>
<dbReference type="PANTHER" id="PTHR43792">
    <property type="entry name" value="GNAT FAMILY, PUTATIVE (AFU_ORTHOLOGUE AFUA_3G00765)-RELATED-RELATED"/>
    <property type="match status" value="1"/>
</dbReference>
<reference evidence="2 3" key="1">
    <citation type="submission" date="2016-02" db="EMBL/GenBank/DDBJ databases">
        <title>Paenibacillus sp. LPB0068, isolated from Crassostrea gigas.</title>
        <authorList>
            <person name="Shin S.-K."/>
            <person name="Yi H."/>
        </authorList>
    </citation>
    <scope>NUCLEOTIDE SEQUENCE [LARGE SCALE GENOMIC DNA]</scope>
    <source>
        <strain evidence="2 3">LPB0068</strain>
    </source>
</reference>
<gene>
    <name evidence="2" type="ORF">PNBC_00025</name>
</gene>
<dbReference type="PROSITE" id="PS51186">
    <property type="entry name" value="GNAT"/>
    <property type="match status" value="1"/>
</dbReference>
<accession>A0A167GPX7</accession>
<dbReference type="InterPro" id="IPR051531">
    <property type="entry name" value="N-acetyltransferase"/>
</dbReference>
<proteinExistence type="predicted"/>
<dbReference type="RefSeq" id="WP_068653970.1">
    <property type="nucleotide sequence ID" value="NZ_CP017770.1"/>
</dbReference>
<sequence length="185" mass="21456">MLDKRETPNLPKLRSKRIQLRPIERLDEERLWMILSDYPAVHSASTNKNPSFYQSKKILKQILNRDEDHHLHFGICLGETHDLIGLVSLQNWSKSQSVATLGYILDRLYWGRGLATEAVELLINYGFRELGLTRIEGRCSEDNIASERVMVKNGFTHDRIHPARYGSDRSTVKINIYSLCYINEI</sequence>
<dbReference type="KEGG" id="pcx:LPB68_06945"/>
<dbReference type="AlphaFoldDB" id="A0A167GPX7"/>
<dbReference type="EMBL" id="LSFN01000001">
    <property type="protein sequence ID" value="OAB77789.1"/>
    <property type="molecule type" value="Genomic_DNA"/>
</dbReference>
<dbReference type="GO" id="GO:0016747">
    <property type="term" value="F:acyltransferase activity, transferring groups other than amino-acyl groups"/>
    <property type="evidence" value="ECO:0007669"/>
    <property type="project" value="InterPro"/>
</dbReference>
<dbReference type="STRING" id="1763538.LPB68_06945"/>
<dbReference type="Proteomes" id="UP000077134">
    <property type="component" value="Unassembled WGS sequence"/>
</dbReference>
<dbReference type="OrthoDB" id="2636883at2"/>
<dbReference type="SUPFAM" id="SSF55729">
    <property type="entry name" value="Acyl-CoA N-acyltransferases (Nat)"/>
    <property type="match status" value="1"/>
</dbReference>
<dbReference type="Gene3D" id="3.40.630.30">
    <property type="match status" value="1"/>
</dbReference>
<evidence type="ECO:0000313" key="2">
    <source>
        <dbReference type="EMBL" id="OAB77789.1"/>
    </source>
</evidence>
<comment type="caution">
    <text evidence="2">The sequence shown here is derived from an EMBL/GenBank/DDBJ whole genome shotgun (WGS) entry which is preliminary data.</text>
</comment>
<feature type="domain" description="N-acetyltransferase" evidence="1">
    <location>
        <begin position="18"/>
        <end position="183"/>
    </location>
</feature>
<dbReference type="InterPro" id="IPR016181">
    <property type="entry name" value="Acyl_CoA_acyltransferase"/>
</dbReference>
<name>A0A167GPX7_9BACL</name>